<dbReference type="InterPro" id="IPR038765">
    <property type="entry name" value="Papain-like_cys_pep_sf"/>
</dbReference>
<evidence type="ECO:0000313" key="4">
    <source>
        <dbReference type="Proteomes" id="UP000199183"/>
    </source>
</evidence>
<dbReference type="GO" id="GO:0005975">
    <property type="term" value="P:carbohydrate metabolic process"/>
    <property type="evidence" value="ECO:0007669"/>
    <property type="project" value="UniProtKB-ARBA"/>
</dbReference>
<dbReference type="PANTHER" id="PTHR40032:SF1">
    <property type="entry name" value="EXPORTED PROTEIN"/>
    <property type="match status" value="1"/>
</dbReference>
<dbReference type="SUPFAM" id="SSF81296">
    <property type="entry name" value="E set domains"/>
    <property type="match status" value="1"/>
</dbReference>
<evidence type="ECO:0000256" key="1">
    <source>
        <dbReference type="SAM" id="SignalP"/>
    </source>
</evidence>
<dbReference type="EMBL" id="FNRY01000001">
    <property type="protein sequence ID" value="SEB45165.1"/>
    <property type="molecule type" value="Genomic_DNA"/>
</dbReference>
<dbReference type="Pfam" id="PF12671">
    <property type="entry name" value="Amidase_6"/>
    <property type="match status" value="1"/>
</dbReference>
<protein>
    <submittedName>
        <fullName evidence="3">IPT/TIG domain-containing protein</fullName>
    </submittedName>
</protein>
<name>A0A1H4JGH4_9MICO</name>
<proteinExistence type="predicted"/>
<dbReference type="AlphaFoldDB" id="A0A1H4JGH4"/>
<dbReference type="Pfam" id="PF01833">
    <property type="entry name" value="TIG"/>
    <property type="match status" value="1"/>
</dbReference>
<dbReference type="OrthoDB" id="4981342at2"/>
<dbReference type="Gene3D" id="2.60.40.10">
    <property type="entry name" value="Immunoglobulins"/>
    <property type="match status" value="1"/>
</dbReference>
<dbReference type="InterPro" id="IPR014756">
    <property type="entry name" value="Ig_E-set"/>
</dbReference>
<keyword evidence="1" id="KW-0732">Signal</keyword>
<accession>A0A1H4JGH4</accession>
<keyword evidence="4" id="KW-1185">Reference proteome</keyword>
<gene>
    <name evidence="3" type="ORF">SAMN04489806_0684</name>
</gene>
<dbReference type="PANTHER" id="PTHR40032">
    <property type="entry name" value="EXPORTED PROTEIN-RELATED"/>
    <property type="match status" value="1"/>
</dbReference>
<sequence length="296" mass="31008">MPRAARSRSAIAAALALSALLLGGCAAGPGAASTPVRPVPSAPAAAAAIPSVASMSPSTGSVSGGDTVTLTGASLGTVSAVEFGGEAASEVTVVDENTVTAVVPHAAEYQAGSVDVSVRIGEEAVTPKDALDFDYAVVSPVDKQLQYAFDHWDDYNIAAWGDYNPLGGDCANFVSQTLVARGWQQTPTWHNNGGRATSAWSYVPAMDNWLKSNPEVTRLSDDQRSDVKVGDIAIFDWTGTGRRDHVMIVSDVVPAADGSVDIKLIGHNIDYDYRDLDETLTEEHPGGQVWFYSVPA</sequence>
<dbReference type="InterPro" id="IPR013783">
    <property type="entry name" value="Ig-like_fold"/>
</dbReference>
<feature type="signal peptide" evidence="1">
    <location>
        <begin position="1"/>
        <end position="27"/>
    </location>
</feature>
<dbReference type="STRING" id="640635.SAMN04489806_0684"/>
<dbReference type="RefSeq" id="WP_091186703.1">
    <property type="nucleotide sequence ID" value="NZ_FNRY01000001.1"/>
</dbReference>
<dbReference type="PROSITE" id="PS51257">
    <property type="entry name" value="PROKAR_LIPOPROTEIN"/>
    <property type="match status" value="1"/>
</dbReference>
<evidence type="ECO:0000313" key="3">
    <source>
        <dbReference type="EMBL" id="SEB45165.1"/>
    </source>
</evidence>
<dbReference type="InterPro" id="IPR024301">
    <property type="entry name" value="Amidase_6"/>
</dbReference>
<feature type="domain" description="IPT/TIG" evidence="2">
    <location>
        <begin position="49"/>
        <end position="136"/>
    </location>
</feature>
<dbReference type="Proteomes" id="UP000199183">
    <property type="component" value="Unassembled WGS sequence"/>
</dbReference>
<dbReference type="SMART" id="SM00429">
    <property type="entry name" value="IPT"/>
    <property type="match status" value="1"/>
</dbReference>
<feature type="chain" id="PRO_5039339294" evidence="1">
    <location>
        <begin position="28"/>
        <end position="296"/>
    </location>
</feature>
<dbReference type="CDD" id="cd00102">
    <property type="entry name" value="IPT"/>
    <property type="match status" value="1"/>
</dbReference>
<dbReference type="InterPro" id="IPR002909">
    <property type="entry name" value="IPT_dom"/>
</dbReference>
<dbReference type="SUPFAM" id="SSF54001">
    <property type="entry name" value="Cysteine proteinases"/>
    <property type="match status" value="1"/>
</dbReference>
<organism evidence="3 4">
    <name type="scientific">Paramicrobacterium humi</name>
    <dbReference type="NCBI Taxonomy" id="640635"/>
    <lineage>
        <taxon>Bacteria</taxon>
        <taxon>Bacillati</taxon>
        <taxon>Actinomycetota</taxon>
        <taxon>Actinomycetes</taxon>
        <taxon>Micrococcales</taxon>
        <taxon>Microbacteriaceae</taxon>
        <taxon>Paramicrobacterium</taxon>
    </lineage>
</organism>
<evidence type="ECO:0000259" key="2">
    <source>
        <dbReference type="SMART" id="SM00429"/>
    </source>
</evidence>
<reference evidence="3 4" key="1">
    <citation type="submission" date="2016-10" db="EMBL/GenBank/DDBJ databases">
        <authorList>
            <person name="de Groot N.N."/>
        </authorList>
    </citation>
    <scope>NUCLEOTIDE SEQUENCE [LARGE SCALE GENOMIC DNA]</scope>
    <source>
        <strain evidence="3 4">DSM 21799</strain>
    </source>
</reference>